<evidence type="ECO:0000313" key="7">
    <source>
        <dbReference type="EMBL" id="MEQ7846154.1"/>
    </source>
</evidence>
<evidence type="ECO:0000256" key="4">
    <source>
        <dbReference type="SAM" id="Coils"/>
    </source>
</evidence>
<evidence type="ECO:0000256" key="3">
    <source>
        <dbReference type="ARBA" id="ARBA00013368"/>
    </source>
</evidence>
<dbReference type="EMBL" id="JBEGDP010000002">
    <property type="protein sequence ID" value="MEQ7846154.1"/>
    <property type="molecule type" value="Genomic_DNA"/>
</dbReference>
<feature type="region of interest" description="Disordered" evidence="5">
    <location>
        <begin position="393"/>
        <end position="413"/>
    </location>
</feature>
<feature type="compositionally biased region" description="Basic and acidic residues" evidence="5">
    <location>
        <begin position="328"/>
        <end position="343"/>
    </location>
</feature>
<evidence type="ECO:0000259" key="6">
    <source>
        <dbReference type="Pfam" id="PF13476"/>
    </source>
</evidence>
<dbReference type="InterPro" id="IPR027417">
    <property type="entry name" value="P-loop_NTPase"/>
</dbReference>
<dbReference type="Pfam" id="PF13558">
    <property type="entry name" value="SbcC_Walker_B"/>
    <property type="match status" value="1"/>
</dbReference>
<feature type="coiled-coil region" evidence="4">
    <location>
        <begin position="727"/>
        <end position="806"/>
    </location>
</feature>
<keyword evidence="4" id="KW-0175">Coiled coil</keyword>
<dbReference type="Pfam" id="PF13476">
    <property type="entry name" value="AAA_23"/>
    <property type="match status" value="1"/>
</dbReference>
<feature type="compositionally biased region" description="Basic and acidic residues" evidence="5">
    <location>
        <begin position="584"/>
        <end position="599"/>
    </location>
</feature>
<feature type="region of interest" description="Disordered" evidence="5">
    <location>
        <begin position="579"/>
        <end position="599"/>
    </location>
</feature>
<organism evidence="7 8">
    <name type="scientific">Nocardioides kribbensis</name>
    <dbReference type="NCBI Taxonomy" id="305517"/>
    <lineage>
        <taxon>Bacteria</taxon>
        <taxon>Bacillati</taxon>
        <taxon>Actinomycetota</taxon>
        <taxon>Actinomycetes</taxon>
        <taxon>Propionibacteriales</taxon>
        <taxon>Nocardioidaceae</taxon>
        <taxon>Nocardioides</taxon>
    </lineage>
</organism>
<sequence>MRLHHLEVTAFGPFADTVSVDFDELSAAGLFLLTGPTGAGKTSVLDAVCFALYGDVPGDRNAARRLRSDHAAEGVAPRVELEATLSGRRFRISRSPQWERPKRRGTGMTTQQASVVIAERVGGQWTTLSTRLDETGQLVTGLVGMNVAQFTQVAMLPQGRFQAFLRARSEERHRLLQQLFRTGRFEDVERWLREHRTALRRDSESRREGVADLVSRVSEAADAALPGLAPGAADADATPDAPPDAPPGAALGAVTGAGAARTVDTTVDTVPGLDLLAADGTLLAWGRDLRALATTSLAATTEAVAAAALDERETREALERARLAAERDRRRRAAESEHRRLVAEEPAQQRRRVRLAEARRAAVVAPLHRWAEESALAADAAERRAAAALGALSGGDRRGLSDGPSTGPSADDLAQREAVAVAAAARVTALVPREERLVAALRLEQQTGAALERLRADLARDAEQAAALPALLGAARERLDAARTAAALLGVVRADLDQTSARLEAALEATRLETSVAQAHEVWLEARETTGQAHERLLSVREARIEAMAAELAGALAVGGCCPVCGSAEHPAKAVAAPGSADAAAEKEAQRGLDDAKADEHVRESHLRDLRTRHALARERSGGETLEALETRVAALREQATTAAAAAAEVESLQTEERRLEQRRGDLADHLQTAHAAVADHEATARAVTAEIAEIRSELAAVLESLGHGDHGDHGGDGESSDLGALLASLRGEAERLREARTALEDLERARVAAADARTRLAETAAEAGFAEPGAALAAVLEEPEVQRLAEDVDAHDRALTRVEDELRDVGPRDGADTDHAAAQRAWEAAEAGLQSARAVAATWTTRCGRLTDLVRELERALEQWAPVRERLELATGLSTFVEGKAADNALQMRLSAYVLAYRLSQVVAAANERLARMSDARYALEHSGRRGAGETRGGLSLLVRDDWSGESRDPATLSGGETFVVSLALALGLADVITQETGGADLDTLFVDEGFGSLDADTLDDVMDVLDSLRDGGRVVGVVSHVGEMRDRITARLQVSKGRSGSTLAVSR</sequence>
<evidence type="ECO:0000256" key="2">
    <source>
        <dbReference type="ARBA" id="ARBA00011322"/>
    </source>
</evidence>
<feature type="domain" description="Rad50/SbcC-type AAA" evidence="6">
    <location>
        <begin position="6"/>
        <end position="180"/>
    </location>
</feature>
<dbReference type="InterPro" id="IPR038729">
    <property type="entry name" value="Rad50/SbcC_AAA"/>
</dbReference>
<evidence type="ECO:0000313" key="8">
    <source>
        <dbReference type="Proteomes" id="UP001482520"/>
    </source>
</evidence>
<gene>
    <name evidence="7" type="ORF">V6R90_02610</name>
</gene>
<feature type="coiled-coil region" evidence="4">
    <location>
        <begin position="626"/>
        <end position="698"/>
    </location>
</feature>
<comment type="similarity">
    <text evidence="1">Belongs to the SMC family. SbcC subfamily.</text>
</comment>
<keyword evidence="8" id="KW-1185">Reference proteome</keyword>
<dbReference type="Proteomes" id="UP001482520">
    <property type="component" value="Unassembled WGS sequence"/>
</dbReference>
<feature type="region of interest" description="Disordered" evidence="5">
    <location>
        <begin position="328"/>
        <end position="349"/>
    </location>
</feature>
<dbReference type="PANTHER" id="PTHR32114">
    <property type="entry name" value="ABC TRANSPORTER ABCH.3"/>
    <property type="match status" value="1"/>
</dbReference>
<feature type="compositionally biased region" description="Low complexity" evidence="5">
    <location>
        <begin position="228"/>
        <end position="239"/>
    </location>
</feature>
<protein>
    <recommendedName>
        <fullName evidence="3">Nuclease SbcCD subunit C</fullName>
    </recommendedName>
</protein>
<accession>A0ABV1NUH1</accession>
<comment type="subunit">
    <text evidence="2">Heterodimer of SbcC and SbcD.</text>
</comment>
<comment type="caution">
    <text evidence="7">The sequence shown here is derived from an EMBL/GenBank/DDBJ whole genome shotgun (WGS) entry which is preliminary data.</text>
</comment>
<dbReference type="SUPFAM" id="SSF52540">
    <property type="entry name" value="P-loop containing nucleoside triphosphate hydrolases"/>
    <property type="match status" value="1"/>
</dbReference>
<feature type="region of interest" description="Disordered" evidence="5">
    <location>
        <begin position="228"/>
        <end position="252"/>
    </location>
</feature>
<dbReference type="Gene3D" id="3.40.50.300">
    <property type="entry name" value="P-loop containing nucleotide triphosphate hydrolases"/>
    <property type="match status" value="2"/>
</dbReference>
<evidence type="ECO:0000256" key="5">
    <source>
        <dbReference type="SAM" id="MobiDB-lite"/>
    </source>
</evidence>
<proteinExistence type="inferred from homology"/>
<dbReference type="RefSeq" id="WP_349803709.1">
    <property type="nucleotide sequence ID" value="NZ_JBEGDP010000002.1"/>
</dbReference>
<name>A0ABV1NUH1_9ACTN</name>
<dbReference type="PANTHER" id="PTHR32114:SF2">
    <property type="entry name" value="ABC TRANSPORTER ABCH.3"/>
    <property type="match status" value="1"/>
</dbReference>
<reference evidence="7 8" key="1">
    <citation type="submission" date="2024-02" db="EMBL/GenBank/DDBJ databases">
        <title>Full genome sequence of Nocardioides kribbensis.</title>
        <authorList>
            <person name="Poletto B.L."/>
            <person name="Silva G."/>
            <person name="Galante D."/>
            <person name="Campos K.R."/>
            <person name="Santos M.B.N."/>
            <person name="Sacchi C.T."/>
        </authorList>
    </citation>
    <scope>NUCLEOTIDE SEQUENCE [LARGE SCALE GENOMIC DNA]</scope>
    <source>
        <strain evidence="7 8">O4R</strain>
    </source>
</reference>
<evidence type="ECO:0000256" key="1">
    <source>
        <dbReference type="ARBA" id="ARBA00006930"/>
    </source>
</evidence>